<evidence type="ECO:0000313" key="4">
    <source>
        <dbReference type="EMBL" id="SLN75439.1"/>
    </source>
</evidence>
<dbReference type="EMBL" id="FWFJ01000070">
    <property type="protein sequence ID" value="SLN75439.1"/>
    <property type="molecule type" value="Genomic_DNA"/>
</dbReference>
<comment type="similarity">
    <text evidence="1">Belongs to the GSP E family.</text>
</comment>
<dbReference type="AlphaFoldDB" id="A0A1X7ABT7"/>
<dbReference type="Pfam" id="PF00437">
    <property type="entry name" value="T2SSE"/>
    <property type="match status" value="1"/>
</dbReference>
<dbReference type="PANTHER" id="PTHR30486">
    <property type="entry name" value="TWITCHING MOTILITY PROTEIN PILT"/>
    <property type="match status" value="1"/>
</dbReference>
<dbReference type="GO" id="GO:0016887">
    <property type="term" value="F:ATP hydrolysis activity"/>
    <property type="evidence" value="ECO:0007669"/>
    <property type="project" value="InterPro"/>
</dbReference>
<dbReference type="InterPro" id="IPR027417">
    <property type="entry name" value="P-loop_NTPase"/>
</dbReference>
<accession>A0A1X7ABT7</accession>
<feature type="domain" description="Bacterial type II secretion system protein E" evidence="3">
    <location>
        <begin position="59"/>
        <end position="339"/>
    </location>
</feature>
<keyword evidence="2" id="KW-0472">Membrane</keyword>
<feature type="transmembrane region" description="Helical" evidence="2">
    <location>
        <begin position="533"/>
        <end position="552"/>
    </location>
</feature>
<keyword evidence="5" id="KW-1185">Reference proteome</keyword>
<evidence type="ECO:0000259" key="3">
    <source>
        <dbReference type="Pfam" id="PF00437"/>
    </source>
</evidence>
<feature type="transmembrane region" description="Helical" evidence="2">
    <location>
        <begin position="419"/>
        <end position="441"/>
    </location>
</feature>
<keyword evidence="2" id="KW-1133">Transmembrane helix</keyword>
<evidence type="ECO:0000256" key="2">
    <source>
        <dbReference type="SAM" id="Phobius"/>
    </source>
</evidence>
<protein>
    <submittedName>
        <fullName evidence="4">Putative conjugal transfer protein/MT3759</fullName>
    </submittedName>
</protein>
<dbReference type="Proteomes" id="UP000194012">
    <property type="component" value="Unassembled WGS sequence"/>
</dbReference>
<gene>
    <name evidence="4" type="ORF">ROG8370_03781</name>
</gene>
<reference evidence="5" key="1">
    <citation type="submission" date="2017-03" db="EMBL/GenBank/DDBJ databases">
        <authorList>
            <person name="Rodrigo-Torres L."/>
            <person name="Arahal R.D."/>
            <person name="Lucena T."/>
        </authorList>
    </citation>
    <scope>NUCLEOTIDE SEQUENCE [LARGE SCALE GENOMIC DNA]</scope>
    <source>
        <strain evidence="5">CECT 8370</strain>
    </source>
</reference>
<dbReference type="InterPro" id="IPR050921">
    <property type="entry name" value="T4SS_GSP_E_ATPase"/>
</dbReference>
<dbReference type="PANTHER" id="PTHR30486:SF15">
    <property type="entry name" value="TYPE II_IV SECRETION SYSTEM ATPASE"/>
    <property type="match status" value="1"/>
</dbReference>
<evidence type="ECO:0000313" key="5">
    <source>
        <dbReference type="Proteomes" id="UP000194012"/>
    </source>
</evidence>
<dbReference type="Gene3D" id="3.40.50.300">
    <property type="entry name" value="P-loop containing nucleotide triphosphate hydrolases"/>
    <property type="match status" value="1"/>
</dbReference>
<sequence length="560" mass="61405">MHHFVLEKLNLAVTDQVSATNLRREVAALVADELKNEQQQLSSEAFKTLIDELIDEVLGLGPLEPLLADPSISDILVNGPDTVYVERGGMLERVAVSFSSERHLLRIIDKIVSRIGRRIDESQPWVDARLEDGSRVNAIIKPCAIDGASLSIRKFSRRPLTLNKLVDHGALSKNAMRFFRAVVQARLNVLISGGTGSGKATMLNAMSSFIDERQRIVTIEDAAELQLQQDHVVRLETRPPNADGAGAIAQRDLVKNALRMRPDRIVIGEVRVSEAFDMLQAMNTGHDGSMTTIHAYTARDALSRLEQMVSMIGGDFPLNAIRGQIGADINLVVQLNRLSDGSRRVMSISEITGLEGDKIMMQDIFVFERQGRAEDGTIKGVFKATGIRPAQKTTLLNSIPIYGTLPAKMRQAGMTMMPLVFLTFCAAVAFALFCLAIMVVGVTNGNIIAVLSGTVIAMSVINIIRKKHVEKFSQLLPDALDLMMHGLRVGHPLNVTITNAADNMPDPFGTEFRIMADQITAPDYYSSVSDDPLFMPIAIAIAVFATANLVILRNLVNFRI</sequence>
<proteinExistence type="inferred from homology"/>
<organism evidence="4 5">
    <name type="scientific">Roseovarius gaetbuli</name>
    <dbReference type="NCBI Taxonomy" id="1356575"/>
    <lineage>
        <taxon>Bacteria</taxon>
        <taxon>Pseudomonadati</taxon>
        <taxon>Pseudomonadota</taxon>
        <taxon>Alphaproteobacteria</taxon>
        <taxon>Rhodobacterales</taxon>
        <taxon>Roseobacteraceae</taxon>
        <taxon>Roseovarius</taxon>
    </lineage>
</organism>
<evidence type="ECO:0000256" key="1">
    <source>
        <dbReference type="ARBA" id="ARBA00006611"/>
    </source>
</evidence>
<dbReference type="Gene3D" id="3.30.450.380">
    <property type="match status" value="1"/>
</dbReference>
<dbReference type="SUPFAM" id="SSF52540">
    <property type="entry name" value="P-loop containing nucleoside triphosphate hydrolases"/>
    <property type="match status" value="1"/>
</dbReference>
<keyword evidence="2" id="KW-0812">Transmembrane</keyword>
<dbReference type="CDD" id="cd01130">
    <property type="entry name" value="VirB11-like_ATPase"/>
    <property type="match status" value="1"/>
</dbReference>
<name>A0A1X7ABT7_9RHOB</name>
<dbReference type="RefSeq" id="WP_245827529.1">
    <property type="nucleotide sequence ID" value="NZ_FWFJ01000070.1"/>
</dbReference>
<dbReference type="InterPro" id="IPR001482">
    <property type="entry name" value="T2SS/T4SS_dom"/>
</dbReference>
<feature type="transmembrane region" description="Helical" evidence="2">
    <location>
        <begin position="447"/>
        <end position="464"/>
    </location>
</feature>